<name>A0A1F4ZVA7_9BACT</name>
<evidence type="ECO:0000313" key="2">
    <source>
        <dbReference type="Proteomes" id="UP000178188"/>
    </source>
</evidence>
<accession>A0A1F4ZVA7</accession>
<comment type="caution">
    <text evidence="1">The sequence shown here is derived from an EMBL/GenBank/DDBJ whole genome shotgun (WGS) entry which is preliminary data.</text>
</comment>
<dbReference type="EMBL" id="MEXU01000036">
    <property type="protein sequence ID" value="OGD10028.1"/>
    <property type="molecule type" value="Genomic_DNA"/>
</dbReference>
<proteinExistence type="predicted"/>
<dbReference type="Proteomes" id="UP000178188">
    <property type="component" value="Unassembled WGS sequence"/>
</dbReference>
<protein>
    <submittedName>
        <fullName evidence="1">Uncharacterized protein</fullName>
    </submittedName>
</protein>
<evidence type="ECO:0000313" key="1">
    <source>
        <dbReference type="EMBL" id="OGD10028.1"/>
    </source>
</evidence>
<gene>
    <name evidence="1" type="ORF">A2395_00945</name>
</gene>
<organism evidence="1 2">
    <name type="scientific">Candidatus Amesbacteria bacterium RIFOXYB1_FULL_47_9</name>
    <dbReference type="NCBI Taxonomy" id="1797266"/>
    <lineage>
        <taxon>Bacteria</taxon>
        <taxon>Candidatus Amesiibacteriota</taxon>
    </lineage>
</organism>
<reference evidence="1 2" key="1">
    <citation type="journal article" date="2016" name="Nat. Commun.">
        <title>Thousands of microbial genomes shed light on interconnected biogeochemical processes in an aquifer system.</title>
        <authorList>
            <person name="Anantharaman K."/>
            <person name="Brown C.T."/>
            <person name="Hug L.A."/>
            <person name="Sharon I."/>
            <person name="Castelle C.J."/>
            <person name="Probst A.J."/>
            <person name="Thomas B.C."/>
            <person name="Singh A."/>
            <person name="Wilkins M.J."/>
            <person name="Karaoz U."/>
            <person name="Brodie E.L."/>
            <person name="Williams K.H."/>
            <person name="Hubbard S.S."/>
            <person name="Banfield J.F."/>
        </authorList>
    </citation>
    <scope>NUCLEOTIDE SEQUENCE [LARGE SCALE GENOMIC DNA]</scope>
</reference>
<dbReference type="AlphaFoldDB" id="A0A1F4ZVA7"/>
<sequence length="92" mass="10583">MPGEIEDQLCPVEINVQNTALFIHHRQFRVHTQFGMFPAVFPTRIESSTDLNCRQRVNFMCRETQAGEFPDEISGLFRYNAFSGEPVYQLAG</sequence>